<dbReference type="InterPro" id="IPR036291">
    <property type="entry name" value="NAD(P)-bd_dom_sf"/>
</dbReference>
<dbReference type="InterPro" id="IPR011032">
    <property type="entry name" value="GroES-like_sf"/>
</dbReference>
<evidence type="ECO:0000256" key="2">
    <source>
        <dbReference type="ARBA" id="ARBA00023002"/>
    </source>
</evidence>
<dbReference type="SUPFAM" id="SSF50129">
    <property type="entry name" value="GroES-like"/>
    <property type="match status" value="1"/>
</dbReference>
<feature type="domain" description="Enoyl reductase (ER)" evidence="3">
    <location>
        <begin position="10"/>
        <end position="326"/>
    </location>
</feature>
<proteinExistence type="predicted"/>
<dbReference type="Proteomes" id="UP001061361">
    <property type="component" value="Chromosome"/>
</dbReference>
<evidence type="ECO:0000259" key="3">
    <source>
        <dbReference type="SMART" id="SM00829"/>
    </source>
</evidence>
<dbReference type="InterPro" id="IPR013154">
    <property type="entry name" value="ADH-like_N"/>
</dbReference>
<protein>
    <submittedName>
        <fullName evidence="4">Quinone oxidoreductase</fullName>
    </submittedName>
</protein>
<gene>
    <name evidence="4" type="primary">qor</name>
    <name evidence="4" type="ORF">JCM14722_09700</name>
</gene>
<dbReference type="Gene3D" id="3.40.50.720">
    <property type="entry name" value="NAD(P)-binding Rossmann-like Domain"/>
    <property type="match status" value="1"/>
</dbReference>
<organism evidence="4 5">
    <name type="scientific">Pseudodesulfovibrio portus</name>
    <dbReference type="NCBI Taxonomy" id="231439"/>
    <lineage>
        <taxon>Bacteria</taxon>
        <taxon>Pseudomonadati</taxon>
        <taxon>Thermodesulfobacteriota</taxon>
        <taxon>Desulfovibrionia</taxon>
        <taxon>Desulfovibrionales</taxon>
        <taxon>Desulfovibrionaceae</taxon>
    </lineage>
</organism>
<dbReference type="InterPro" id="IPR013149">
    <property type="entry name" value="ADH-like_C"/>
</dbReference>
<keyword evidence="5" id="KW-1185">Reference proteome</keyword>
<name>A0ABN6RUA2_9BACT</name>
<dbReference type="Gene3D" id="3.90.180.10">
    <property type="entry name" value="Medium-chain alcohol dehydrogenases, catalytic domain"/>
    <property type="match status" value="1"/>
</dbReference>
<dbReference type="Pfam" id="PF00107">
    <property type="entry name" value="ADH_zinc_N"/>
    <property type="match status" value="1"/>
</dbReference>
<dbReference type="InterPro" id="IPR020843">
    <property type="entry name" value="ER"/>
</dbReference>
<dbReference type="Pfam" id="PF08240">
    <property type="entry name" value="ADH_N"/>
    <property type="match status" value="1"/>
</dbReference>
<dbReference type="EMBL" id="AP026708">
    <property type="protein sequence ID" value="BDQ33428.1"/>
    <property type="molecule type" value="Genomic_DNA"/>
</dbReference>
<evidence type="ECO:0000313" key="4">
    <source>
        <dbReference type="EMBL" id="BDQ33428.1"/>
    </source>
</evidence>
<dbReference type="SMART" id="SM00829">
    <property type="entry name" value="PKS_ER"/>
    <property type="match status" value="1"/>
</dbReference>
<dbReference type="RefSeq" id="WP_264983484.1">
    <property type="nucleotide sequence ID" value="NZ_AP026708.1"/>
</dbReference>
<dbReference type="SUPFAM" id="SSF51735">
    <property type="entry name" value="NAD(P)-binding Rossmann-fold domains"/>
    <property type="match status" value="1"/>
</dbReference>
<accession>A0ABN6RUA2</accession>
<dbReference type="PANTHER" id="PTHR48106:SF18">
    <property type="entry name" value="QUINONE OXIDOREDUCTASE PIG3"/>
    <property type="match status" value="1"/>
</dbReference>
<sequence length="339" mass="35782">MKAMLLEEYGPEHRFAEHDIEKPVPGPGQVLIRVAGSSFNPIDNKIATLGNLLSFAPPLPALLGMDVAGEVVETGGRSRFRVGDQVMGCAGGLDDLPGALAEYMVADERLLAPTPACMAPADAACLPLVSITAWLGLFDKASVSRGQTLLVHGGAGGVGHMAVQLGVHAGAEVYATVSTEEKGAVVEALGGIPIYYRETKVEEYVDGFTGGRGFDVVFDTVGGTVLDQSFAAARIGGQVVSTATRSSHDLSLLHARGLSLHVVFMLLPMLTGEGRELHGEILANVSGLVDEDGLAVFVDDRRFDFTDVGEAYRYWEQGKASGKISLVPEEWNTIANTSD</sequence>
<dbReference type="PANTHER" id="PTHR48106">
    <property type="entry name" value="QUINONE OXIDOREDUCTASE PIG3-RELATED"/>
    <property type="match status" value="1"/>
</dbReference>
<keyword evidence="2" id="KW-0560">Oxidoreductase</keyword>
<evidence type="ECO:0000256" key="1">
    <source>
        <dbReference type="ARBA" id="ARBA00022857"/>
    </source>
</evidence>
<evidence type="ECO:0000313" key="5">
    <source>
        <dbReference type="Proteomes" id="UP001061361"/>
    </source>
</evidence>
<reference evidence="4" key="1">
    <citation type="submission" date="2022-08" db="EMBL/GenBank/DDBJ databases">
        <title>Genome Sequence of the sulphate-reducing bacterium, Pseudodesulfovibrio portus JCM14722.</title>
        <authorList>
            <person name="Kondo R."/>
            <person name="Kataoka T."/>
        </authorList>
    </citation>
    <scope>NUCLEOTIDE SEQUENCE</scope>
    <source>
        <strain evidence="4">JCM 14722</strain>
    </source>
</reference>
<keyword evidence="1" id="KW-0521">NADP</keyword>